<dbReference type="PANTHER" id="PTHR45835">
    <property type="entry name" value="YALI0A06105P"/>
    <property type="match status" value="1"/>
</dbReference>
<gene>
    <name evidence="2" type="ORF">Tco_1080441</name>
</gene>
<feature type="domain" description="Integrase catalytic" evidence="1">
    <location>
        <begin position="1"/>
        <end position="151"/>
    </location>
</feature>
<evidence type="ECO:0000313" key="2">
    <source>
        <dbReference type="EMBL" id="GJT91596.1"/>
    </source>
</evidence>
<proteinExistence type="predicted"/>
<comment type="caution">
    <text evidence="2">The sequence shown here is derived from an EMBL/GenBank/DDBJ whole genome shotgun (WGS) entry which is preliminary data.</text>
</comment>
<accession>A0ABQ5HUP5</accession>
<sequence length="356" mass="41347">MDFITKLPRSKNGHDTIWVIVDRLTKSAHFLAIREDYSTERLARIYIDEIVARHGVPVSIISDKDGRFTSRCWQTVQKALGTRLDMSTAYHPQTDGQSECTIQTLEDMLRACVIDFGGSWDVHLPLAEFSYNNSYHSSIKCAPFEALFGRKCRSPILWAEIGESSLIGPELVQETTDKVVLIKENLKAARDRQNSYDDNRRKPLEFEVGDRVMLKVSPWKGVIRFRKKGKLTPRYCLADASLHVPLDEIKVDKTLRFVDEPVEIMDREIKSLKHSRISLVKVRWNSKRGPEFTWEREDYMKSKYPQLFVERTDESASYVRFDNRSIERDRLIGIGFVLDFVEFISFTFSDRNDFGD</sequence>
<dbReference type="GO" id="GO:0003964">
    <property type="term" value="F:RNA-directed DNA polymerase activity"/>
    <property type="evidence" value="ECO:0007669"/>
    <property type="project" value="UniProtKB-KW"/>
</dbReference>
<dbReference type="InterPro" id="IPR001584">
    <property type="entry name" value="Integrase_cat-core"/>
</dbReference>
<dbReference type="InterPro" id="IPR036397">
    <property type="entry name" value="RNaseH_sf"/>
</dbReference>
<reference evidence="2" key="2">
    <citation type="submission" date="2022-01" db="EMBL/GenBank/DDBJ databases">
        <authorList>
            <person name="Yamashiro T."/>
            <person name="Shiraishi A."/>
            <person name="Satake H."/>
            <person name="Nakayama K."/>
        </authorList>
    </citation>
    <scope>NUCLEOTIDE SEQUENCE</scope>
</reference>
<dbReference type="EMBL" id="BQNB010020033">
    <property type="protein sequence ID" value="GJT91596.1"/>
    <property type="molecule type" value="Genomic_DNA"/>
</dbReference>
<organism evidence="2 3">
    <name type="scientific">Tanacetum coccineum</name>
    <dbReference type="NCBI Taxonomy" id="301880"/>
    <lineage>
        <taxon>Eukaryota</taxon>
        <taxon>Viridiplantae</taxon>
        <taxon>Streptophyta</taxon>
        <taxon>Embryophyta</taxon>
        <taxon>Tracheophyta</taxon>
        <taxon>Spermatophyta</taxon>
        <taxon>Magnoliopsida</taxon>
        <taxon>eudicotyledons</taxon>
        <taxon>Gunneridae</taxon>
        <taxon>Pentapetalae</taxon>
        <taxon>asterids</taxon>
        <taxon>campanulids</taxon>
        <taxon>Asterales</taxon>
        <taxon>Asteraceae</taxon>
        <taxon>Asteroideae</taxon>
        <taxon>Anthemideae</taxon>
        <taxon>Anthemidinae</taxon>
        <taxon>Tanacetum</taxon>
    </lineage>
</organism>
<dbReference type="SUPFAM" id="SSF53098">
    <property type="entry name" value="Ribonuclease H-like"/>
    <property type="match status" value="1"/>
</dbReference>
<evidence type="ECO:0000313" key="3">
    <source>
        <dbReference type="Proteomes" id="UP001151760"/>
    </source>
</evidence>
<protein>
    <submittedName>
        <fullName evidence="2">Reverse transcriptase domain-containing protein</fullName>
    </submittedName>
</protein>
<name>A0ABQ5HUP5_9ASTR</name>
<keyword evidence="3" id="KW-1185">Reference proteome</keyword>
<dbReference type="InterPro" id="IPR012337">
    <property type="entry name" value="RNaseH-like_sf"/>
</dbReference>
<keyword evidence="2" id="KW-0548">Nucleotidyltransferase</keyword>
<dbReference type="Gene3D" id="3.30.420.10">
    <property type="entry name" value="Ribonuclease H-like superfamily/Ribonuclease H"/>
    <property type="match status" value="1"/>
</dbReference>
<dbReference type="PROSITE" id="PS50994">
    <property type="entry name" value="INTEGRASE"/>
    <property type="match status" value="1"/>
</dbReference>
<keyword evidence="2" id="KW-0808">Transferase</keyword>
<dbReference type="PANTHER" id="PTHR45835:SF99">
    <property type="entry name" value="CHROMO DOMAIN-CONTAINING PROTEIN-RELATED"/>
    <property type="match status" value="1"/>
</dbReference>
<keyword evidence="2" id="KW-0695">RNA-directed DNA polymerase</keyword>
<evidence type="ECO:0000259" key="1">
    <source>
        <dbReference type="PROSITE" id="PS50994"/>
    </source>
</evidence>
<dbReference type="Proteomes" id="UP001151760">
    <property type="component" value="Unassembled WGS sequence"/>
</dbReference>
<reference evidence="2" key="1">
    <citation type="journal article" date="2022" name="Int. J. Mol. Sci.">
        <title>Draft Genome of Tanacetum Coccineum: Genomic Comparison of Closely Related Tanacetum-Family Plants.</title>
        <authorList>
            <person name="Yamashiro T."/>
            <person name="Shiraishi A."/>
            <person name="Nakayama K."/>
            <person name="Satake H."/>
        </authorList>
    </citation>
    <scope>NUCLEOTIDE SEQUENCE</scope>
</reference>